<protein>
    <recommendedName>
        <fullName evidence="5">Methyltransferase</fullName>
    </recommendedName>
</protein>
<dbReference type="EMBL" id="JACGET010000004">
    <property type="protein sequence ID" value="MBN3105486.1"/>
    <property type="molecule type" value="Genomic_DNA"/>
</dbReference>
<keyword evidence="4" id="KW-1185">Reference proteome</keyword>
<evidence type="ECO:0000313" key="3">
    <source>
        <dbReference type="Proteomes" id="UP000269351"/>
    </source>
</evidence>
<evidence type="ECO:0000313" key="4">
    <source>
        <dbReference type="Proteomes" id="UP000762586"/>
    </source>
</evidence>
<sequence>MAKLTKKETKIHQQVLDLVYPDEPFTYDEKEFILQNCVVGAIGAFFTPEMLSWDFIIDAGCTGRCIELCAGIGMLLFDQYQRNRPEQITCVELNPEYVMIGQRVLPDAEWIVGDALQYSTNERYDVVYAHPPFGKIKTSEAVIG</sequence>
<reference evidence="2 3" key="2">
    <citation type="submission" date="2020-11" db="EMBL/GenBank/DDBJ databases">
        <title>Complete genome sequence of Pectobacterium brasiliense strain F126.</title>
        <authorList>
            <person name="Miroshnikov K."/>
            <person name="Vo T.N.H."/>
            <person name="Khodykina M.V."/>
            <person name="Kabanova A.P."/>
            <person name="Shneider M."/>
            <person name="Korzhenkov A."/>
            <person name="Toschakov S.V."/>
            <person name="Miroshnikov K.A."/>
            <person name="Ignatov A.N."/>
            <person name="Mikhailova Y.V."/>
            <person name="Shelenkov A."/>
            <person name="Yanushevich Y.G."/>
            <person name="Evseev P.V."/>
        </authorList>
    </citation>
    <scope>NUCLEOTIDE SEQUENCE [LARGE SCALE GENOMIC DNA]</scope>
    <source>
        <strain evidence="2 3">F126</strain>
    </source>
</reference>
<dbReference type="AlphaFoldDB" id="A0A433NG74"/>
<accession>A0A433NG74</accession>
<dbReference type="Proteomes" id="UP000269351">
    <property type="component" value="Chromosome"/>
</dbReference>
<dbReference type="SUPFAM" id="SSF53335">
    <property type="entry name" value="S-adenosyl-L-methionine-dependent methyltransferases"/>
    <property type="match status" value="1"/>
</dbReference>
<evidence type="ECO:0008006" key="5">
    <source>
        <dbReference type="Google" id="ProtNLM"/>
    </source>
</evidence>
<dbReference type="RefSeq" id="WP_119870470.1">
    <property type="nucleotide sequence ID" value="NZ_BSWF01000002.1"/>
</dbReference>
<name>A0A433NG74_9GAMM</name>
<organism evidence="2 3">
    <name type="scientific">Pectobacterium brasiliense</name>
    <dbReference type="NCBI Taxonomy" id="180957"/>
    <lineage>
        <taxon>Bacteria</taxon>
        <taxon>Pseudomonadati</taxon>
        <taxon>Pseudomonadota</taxon>
        <taxon>Gammaproteobacteria</taxon>
        <taxon>Enterobacterales</taxon>
        <taxon>Pectobacteriaceae</taxon>
        <taxon>Pectobacterium</taxon>
    </lineage>
</organism>
<dbReference type="Proteomes" id="UP000762586">
    <property type="component" value="Unassembled WGS sequence"/>
</dbReference>
<reference evidence="1 4" key="1">
    <citation type="submission" date="2020-07" db="EMBL/GenBank/DDBJ databases">
        <title>A pangenomic view of the genus Pectobacterium provides insights into genome organization, phylogeny, and virulence.</title>
        <authorList>
            <person name="Jonkheer E."/>
            <person name="Brankovics B."/>
            <person name="Houwers I."/>
            <person name="Van Der Wolf J."/>
            <person name="Bonants P."/>
            <person name="Vreeburg R."/>
            <person name="Bollema R."/>
            <person name="De Haan J."/>
            <person name="Berke L."/>
            <person name="De Ridder D."/>
            <person name="Smit S."/>
            <person name="Van Der Lee T.A.J."/>
        </authorList>
    </citation>
    <scope>NUCLEOTIDE SEQUENCE [LARGE SCALE GENOMIC DNA]</scope>
    <source>
        <strain evidence="1 4">NAK:384</strain>
    </source>
</reference>
<evidence type="ECO:0000313" key="2">
    <source>
        <dbReference type="EMBL" id="QPK22452.1"/>
    </source>
</evidence>
<gene>
    <name evidence="2" type="ORF">F126LOC_012240</name>
    <name evidence="1" type="ORF">H4F48_05265</name>
</gene>
<dbReference type="InterPro" id="IPR029063">
    <property type="entry name" value="SAM-dependent_MTases_sf"/>
</dbReference>
<dbReference type="Gene3D" id="3.40.50.150">
    <property type="entry name" value="Vaccinia Virus protein VP39"/>
    <property type="match status" value="1"/>
</dbReference>
<dbReference type="CDD" id="cd02440">
    <property type="entry name" value="AdoMet_MTases"/>
    <property type="match status" value="1"/>
</dbReference>
<evidence type="ECO:0000313" key="1">
    <source>
        <dbReference type="EMBL" id="MBN3105486.1"/>
    </source>
</evidence>
<dbReference type="EMBL" id="CP065031">
    <property type="protein sequence ID" value="QPK22452.1"/>
    <property type="molecule type" value="Genomic_DNA"/>
</dbReference>
<proteinExistence type="predicted"/>